<feature type="domain" description="Succinylglutamate desuccinylase/Aspartoacylase catalytic" evidence="7">
    <location>
        <begin position="115"/>
        <end position="294"/>
    </location>
</feature>
<evidence type="ECO:0000256" key="4">
    <source>
        <dbReference type="ARBA" id="ARBA00022833"/>
    </source>
</evidence>
<sequence length="532" mass="57227">MRGQRRPISTLCQLLCMAFMLAPLAASADEQRIKTLEEATQQSSNGLQTPSRRKPSALLAEYPLSDGETPPETAIDLLGHNIQRGSFQRLYWTAGQAVAGLSMPTPVLVAAGIEPGPTLCLTAAVHGDELNGVEAIRRVMFSLESDKLKGTVIGVPIVNMHGFLRTSRYLPDRRDLNRYFPGDPNGSSAARIAHSLFNEVIAHCDRLIDIHTGSFHRTNLTQLRSDLGNEQVKDFSRMFHDVMVLDGAGARGTLRRAAVDAGIPAVTLEAGEPLRLQLKEVNQSVAGIQTVMRQLGMTDEAPGKRPDQTVFYKSTWLRSSQSGVFLTEAKLGQKVSKGDILGTVTDPITNRSTVIRSTVDGKIIGMALNQMVMPGFAAYHIGIATDEKKATAEKVADSVVAEALEPVAEGLKEAAREAAQSAAEKSDNPEDVTAAVREAVKAAAKDTPKIVEESAKEDSKPSNTRNKEERGTGPSAEDTGSRRDSGPAPAPAPETKADKEHSGNPPEDEAEAEDEPPMPELTPPSEQEDHPD</sequence>
<comment type="cofactor">
    <cofactor evidence="1">
        <name>Zn(2+)</name>
        <dbReference type="ChEBI" id="CHEBI:29105"/>
    </cofactor>
</comment>
<evidence type="ECO:0000259" key="7">
    <source>
        <dbReference type="Pfam" id="PF24827"/>
    </source>
</evidence>
<dbReference type="GO" id="GO:0016788">
    <property type="term" value="F:hydrolase activity, acting on ester bonds"/>
    <property type="evidence" value="ECO:0007669"/>
    <property type="project" value="InterPro"/>
</dbReference>
<dbReference type="KEGG" id="snan:I6N98_14915"/>
<dbReference type="InterPro" id="IPR055438">
    <property type="entry name" value="AstE_AspA_cat"/>
</dbReference>
<evidence type="ECO:0000256" key="1">
    <source>
        <dbReference type="ARBA" id="ARBA00001947"/>
    </source>
</evidence>
<dbReference type="SUPFAM" id="SSF53187">
    <property type="entry name" value="Zn-dependent exopeptidases"/>
    <property type="match status" value="1"/>
</dbReference>
<dbReference type="EMBL" id="CP066167">
    <property type="protein sequence ID" value="QQD17626.1"/>
    <property type="molecule type" value="Genomic_DNA"/>
</dbReference>
<organism evidence="8 9">
    <name type="scientific">Spongiibacter nanhainus</name>
    <dbReference type="NCBI Taxonomy" id="2794344"/>
    <lineage>
        <taxon>Bacteria</taxon>
        <taxon>Pseudomonadati</taxon>
        <taxon>Pseudomonadota</taxon>
        <taxon>Gammaproteobacteria</taxon>
        <taxon>Cellvibrionales</taxon>
        <taxon>Spongiibacteraceae</taxon>
        <taxon>Spongiibacter</taxon>
    </lineage>
</organism>
<feature type="compositionally biased region" description="Basic and acidic residues" evidence="5">
    <location>
        <begin position="443"/>
        <end position="471"/>
    </location>
</feature>
<dbReference type="PANTHER" id="PTHR37326">
    <property type="entry name" value="BLL3975 PROTEIN"/>
    <property type="match status" value="1"/>
</dbReference>
<dbReference type="RefSeq" id="WP_198569125.1">
    <property type="nucleotide sequence ID" value="NZ_CP066167.1"/>
</dbReference>
<keyword evidence="3" id="KW-0378">Hydrolase</keyword>
<dbReference type="Pfam" id="PF24827">
    <property type="entry name" value="AstE_AspA_cat"/>
    <property type="match status" value="1"/>
</dbReference>
<evidence type="ECO:0000256" key="5">
    <source>
        <dbReference type="SAM" id="MobiDB-lite"/>
    </source>
</evidence>
<dbReference type="GO" id="GO:0046872">
    <property type="term" value="F:metal ion binding"/>
    <property type="evidence" value="ECO:0007669"/>
    <property type="project" value="UniProtKB-KW"/>
</dbReference>
<feature type="region of interest" description="Disordered" evidence="5">
    <location>
        <begin position="443"/>
        <end position="532"/>
    </location>
</feature>
<keyword evidence="6" id="KW-0732">Signal</keyword>
<keyword evidence="9" id="KW-1185">Reference proteome</keyword>
<feature type="compositionally biased region" description="Acidic residues" evidence="5">
    <location>
        <begin position="506"/>
        <end position="517"/>
    </location>
</feature>
<feature type="signal peptide" evidence="6">
    <location>
        <begin position="1"/>
        <end position="28"/>
    </location>
</feature>
<proteinExistence type="predicted"/>
<dbReference type="Proteomes" id="UP000596063">
    <property type="component" value="Chromosome"/>
</dbReference>
<dbReference type="AlphaFoldDB" id="A0A7T4QZI9"/>
<dbReference type="PANTHER" id="PTHR37326:SF2">
    <property type="entry name" value="SUCCINYLGLUTAMATE DESUCCINYLASE_ASPARTOACYLASE FAMILY PROTEIN"/>
    <property type="match status" value="1"/>
</dbReference>
<evidence type="ECO:0000256" key="2">
    <source>
        <dbReference type="ARBA" id="ARBA00022723"/>
    </source>
</evidence>
<evidence type="ECO:0000256" key="6">
    <source>
        <dbReference type="SAM" id="SignalP"/>
    </source>
</evidence>
<evidence type="ECO:0000313" key="9">
    <source>
        <dbReference type="Proteomes" id="UP000596063"/>
    </source>
</evidence>
<gene>
    <name evidence="8" type="ORF">I6N98_14915</name>
</gene>
<accession>A0A7T4QZI9</accession>
<name>A0A7T4QZI9_9GAMM</name>
<evidence type="ECO:0000313" key="8">
    <source>
        <dbReference type="EMBL" id="QQD17626.1"/>
    </source>
</evidence>
<dbReference type="InterPro" id="IPR053138">
    <property type="entry name" value="N-alpha-Ac-DABA_deacetylase"/>
</dbReference>
<keyword evidence="2" id="KW-0479">Metal-binding</keyword>
<evidence type="ECO:0000256" key="3">
    <source>
        <dbReference type="ARBA" id="ARBA00022801"/>
    </source>
</evidence>
<reference evidence="8 9" key="1">
    <citation type="submission" date="2020-12" db="EMBL/GenBank/DDBJ databases">
        <authorList>
            <person name="Shan Y."/>
        </authorList>
    </citation>
    <scope>NUCLEOTIDE SEQUENCE [LARGE SCALE GENOMIC DNA]</scope>
    <source>
        <strain evidence="9">csc3.9</strain>
    </source>
</reference>
<keyword evidence="4" id="KW-0862">Zinc</keyword>
<dbReference type="Gene3D" id="3.40.630.10">
    <property type="entry name" value="Zn peptidases"/>
    <property type="match status" value="1"/>
</dbReference>
<dbReference type="CDD" id="cd06251">
    <property type="entry name" value="M14_ASTE_ASPA-like"/>
    <property type="match status" value="1"/>
</dbReference>
<protein>
    <submittedName>
        <fullName evidence="8">Succinylglutamate desuccinylase/aspartoacylase family protein</fullName>
    </submittedName>
</protein>
<feature type="chain" id="PRO_5032790174" evidence="6">
    <location>
        <begin position="29"/>
        <end position="532"/>
    </location>
</feature>